<feature type="transmembrane region" description="Helical" evidence="1">
    <location>
        <begin position="279"/>
        <end position="301"/>
    </location>
</feature>
<evidence type="ECO:0000256" key="1">
    <source>
        <dbReference type="SAM" id="Phobius"/>
    </source>
</evidence>
<feature type="transmembrane region" description="Helical" evidence="1">
    <location>
        <begin position="313"/>
        <end position="334"/>
    </location>
</feature>
<dbReference type="Gene3D" id="2.60.120.200">
    <property type="match status" value="1"/>
</dbReference>
<gene>
    <name evidence="3" type="ORF">DSCW_04360</name>
</gene>
<dbReference type="PANTHER" id="PTHR28008">
    <property type="entry name" value="DOMAIN PROTEIN, PUTATIVE (AFU_ORTHOLOGUE AFUA_3G10980)-RELATED"/>
    <property type="match status" value="1"/>
</dbReference>
<dbReference type="InterPro" id="IPR006976">
    <property type="entry name" value="VanZ-like"/>
</dbReference>
<keyword evidence="1" id="KW-1133">Transmembrane helix</keyword>
<dbReference type="KEGG" id="dwd:DSCW_04360"/>
<feature type="transmembrane region" description="Helical" evidence="1">
    <location>
        <begin position="6"/>
        <end position="24"/>
    </location>
</feature>
<keyword evidence="4" id="KW-1185">Reference proteome</keyword>
<organism evidence="3 4">
    <name type="scientific">Desulfosarcina widdelii</name>
    <dbReference type="NCBI Taxonomy" id="947919"/>
    <lineage>
        <taxon>Bacteria</taxon>
        <taxon>Pseudomonadati</taxon>
        <taxon>Thermodesulfobacteriota</taxon>
        <taxon>Desulfobacteria</taxon>
        <taxon>Desulfobacterales</taxon>
        <taxon>Desulfosarcinaceae</taxon>
        <taxon>Desulfosarcina</taxon>
    </lineage>
</organism>
<protein>
    <recommendedName>
        <fullName evidence="2">VanZ-like domain-containing protein</fullName>
    </recommendedName>
</protein>
<name>A0A5K7YYA6_9BACT</name>
<proteinExistence type="predicted"/>
<keyword evidence="1" id="KW-0812">Transmembrane</keyword>
<dbReference type="InterPro" id="IPR013320">
    <property type="entry name" value="ConA-like_dom_sf"/>
</dbReference>
<dbReference type="SUPFAM" id="SSF49899">
    <property type="entry name" value="Concanavalin A-like lectins/glucanases"/>
    <property type="match status" value="1"/>
</dbReference>
<dbReference type="Pfam" id="PF04892">
    <property type="entry name" value="VanZ"/>
    <property type="match status" value="1"/>
</dbReference>
<dbReference type="Proteomes" id="UP000427769">
    <property type="component" value="Chromosome"/>
</dbReference>
<accession>A0A5K7YYA6</accession>
<dbReference type="OrthoDB" id="5431029at2"/>
<dbReference type="EMBL" id="AP021875">
    <property type="protein sequence ID" value="BBO73019.1"/>
    <property type="molecule type" value="Genomic_DNA"/>
</dbReference>
<reference evidence="3 4" key="1">
    <citation type="submission" date="2019-11" db="EMBL/GenBank/DDBJ databases">
        <title>Comparative genomics of hydrocarbon-degrading Desulfosarcina strains.</title>
        <authorList>
            <person name="Watanabe M."/>
            <person name="Kojima H."/>
            <person name="Fukui M."/>
        </authorList>
    </citation>
    <scope>NUCLEOTIDE SEQUENCE [LARGE SCALE GENOMIC DNA]</scope>
    <source>
        <strain evidence="3 4">PP31</strain>
    </source>
</reference>
<keyword evidence="1" id="KW-0472">Membrane</keyword>
<feature type="domain" description="VanZ-like" evidence="2">
    <location>
        <begin position="252"/>
        <end position="358"/>
    </location>
</feature>
<evidence type="ECO:0000313" key="4">
    <source>
        <dbReference type="Proteomes" id="UP000427769"/>
    </source>
</evidence>
<dbReference type="AlphaFoldDB" id="A0A5K7YYA6"/>
<sequence length="365" mass="40529">MKKSSFAWAVATIFMVVVALFFGLRPKGGALTNDAQWITDKTDIRFHGHGMAFVEDLRAKWADRNLESFTIEMAVTSASGDLQGFNPLVVMHDGADSRQLVIWQYRDSLIAMNGDDYDFRQRRPRVVARDIFSSIREHYVAVVSGRQGTRLYVDGVLADVKRDMRLAIPDSGPELRLVVGNTVHATHGWRGVFHGLAITATDFDGQAILQRYRRWAAGGSFEASKPDLSLLLFSLNTSPSDALKGQDAGPSLLVPGKLVALEKSFLGLQGLHARWNRPMVFDTLVNVMGFVPLGIVFYGLIQSTAGSFARHGRWLAVLACLLLSLSIELSQAWIPMRVSSLMDLLLNTLGAWIGVEIWRKGRAWR</sequence>
<dbReference type="RefSeq" id="WP_155302165.1">
    <property type="nucleotide sequence ID" value="NZ_AP021875.1"/>
</dbReference>
<dbReference type="NCBIfam" id="NF037970">
    <property type="entry name" value="vanZ_1"/>
    <property type="match status" value="1"/>
</dbReference>
<evidence type="ECO:0000313" key="3">
    <source>
        <dbReference type="EMBL" id="BBO73019.1"/>
    </source>
</evidence>
<evidence type="ECO:0000259" key="2">
    <source>
        <dbReference type="Pfam" id="PF04892"/>
    </source>
</evidence>
<dbReference type="PANTHER" id="PTHR28008:SF1">
    <property type="entry name" value="DOMAIN PROTEIN, PUTATIVE (AFU_ORTHOLOGUE AFUA_3G10980)-RELATED"/>
    <property type="match status" value="1"/>
</dbReference>